<dbReference type="EMBL" id="SWKU01000025">
    <property type="protein sequence ID" value="KAF2996854.1"/>
    <property type="molecule type" value="Genomic_DNA"/>
</dbReference>
<evidence type="ECO:0000313" key="3">
    <source>
        <dbReference type="Proteomes" id="UP000801428"/>
    </source>
</evidence>
<dbReference type="AlphaFoldDB" id="A0A9P4T7Y5"/>
<organism evidence="2 3">
    <name type="scientific">Curvularia kusanoi</name>
    <name type="common">Cochliobolus kusanoi</name>
    <dbReference type="NCBI Taxonomy" id="90978"/>
    <lineage>
        <taxon>Eukaryota</taxon>
        <taxon>Fungi</taxon>
        <taxon>Dikarya</taxon>
        <taxon>Ascomycota</taxon>
        <taxon>Pezizomycotina</taxon>
        <taxon>Dothideomycetes</taxon>
        <taxon>Pleosporomycetidae</taxon>
        <taxon>Pleosporales</taxon>
        <taxon>Pleosporineae</taxon>
        <taxon>Pleosporaceae</taxon>
        <taxon>Curvularia</taxon>
    </lineage>
</organism>
<accession>A0A9P4T7Y5</accession>
<gene>
    <name evidence="2" type="ORF">E8E13_004068</name>
</gene>
<keyword evidence="3" id="KW-1185">Reference proteome</keyword>
<dbReference type="InterPro" id="IPR010730">
    <property type="entry name" value="HET"/>
</dbReference>
<name>A0A9P4T7Y5_CURKU</name>
<sequence length="347" mass="39659">MEQAALQVPADQAKDTIAELYAAHPLSLDASKNIRLLTKAPSTTANPQDIEFDINVISLSDNPEYTALSYVWGTDEPNQIIRINGEAFPVRKNLFDFLQEYWRRDRSDALWIDAICINQTSIPERNHQVAMMGDIYLQASLVISWLGAESELVKAFGQLFDCEKRDLKDLTKVYGPVLCDAEYWHRAWITQEFSLPKNIEIWCGIETRSFESIRSRAVFIGKKSPRPGDDQQRMFYLASLRTGYQRSLWDGYSLQTFLILLGQGLRTRCSDVRDRIYSLLALFNPEELKKHPIVVDYGLSPTETFLALQAAYGGWMGAIATVRLARLLEIHEDPLVEQYVKDHSNTE</sequence>
<dbReference type="Proteomes" id="UP000801428">
    <property type="component" value="Unassembled WGS sequence"/>
</dbReference>
<dbReference type="PANTHER" id="PTHR24148">
    <property type="entry name" value="ANKYRIN REPEAT DOMAIN-CONTAINING PROTEIN 39 HOMOLOG-RELATED"/>
    <property type="match status" value="1"/>
</dbReference>
<dbReference type="Pfam" id="PF06985">
    <property type="entry name" value="HET"/>
    <property type="match status" value="1"/>
</dbReference>
<dbReference type="OrthoDB" id="194358at2759"/>
<dbReference type="PANTHER" id="PTHR24148:SF73">
    <property type="entry name" value="HET DOMAIN PROTEIN (AFU_ORTHOLOGUE AFUA_8G01020)"/>
    <property type="match status" value="1"/>
</dbReference>
<comment type="caution">
    <text evidence="2">The sequence shown here is derived from an EMBL/GenBank/DDBJ whole genome shotgun (WGS) entry which is preliminary data.</text>
</comment>
<dbReference type="InterPro" id="IPR052895">
    <property type="entry name" value="HetReg/Transcr_Mod"/>
</dbReference>
<protein>
    <recommendedName>
        <fullName evidence="1">Heterokaryon incompatibility domain-containing protein</fullName>
    </recommendedName>
</protein>
<feature type="domain" description="Heterokaryon incompatibility" evidence="1">
    <location>
        <begin position="65"/>
        <end position="192"/>
    </location>
</feature>
<reference evidence="2" key="1">
    <citation type="submission" date="2019-04" db="EMBL/GenBank/DDBJ databases">
        <title>Sequencing of skin fungus with MAO and IRED activity.</title>
        <authorList>
            <person name="Marsaioli A.J."/>
            <person name="Bonatto J.M.C."/>
            <person name="Reis Junior O."/>
        </authorList>
    </citation>
    <scope>NUCLEOTIDE SEQUENCE</scope>
    <source>
        <strain evidence="2">30M1</strain>
    </source>
</reference>
<proteinExistence type="predicted"/>
<evidence type="ECO:0000259" key="1">
    <source>
        <dbReference type="Pfam" id="PF06985"/>
    </source>
</evidence>
<evidence type="ECO:0000313" key="2">
    <source>
        <dbReference type="EMBL" id="KAF2996854.1"/>
    </source>
</evidence>